<organism evidence="1 2">
    <name type="scientific">Pseudoalteromonas tunicata D2</name>
    <dbReference type="NCBI Taxonomy" id="87626"/>
    <lineage>
        <taxon>Bacteria</taxon>
        <taxon>Pseudomonadati</taxon>
        <taxon>Pseudomonadota</taxon>
        <taxon>Gammaproteobacteria</taxon>
        <taxon>Alteromonadales</taxon>
        <taxon>Pseudoalteromonadaceae</taxon>
        <taxon>Pseudoalteromonas</taxon>
    </lineage>
</organism>
<evidence type="ECO:0000313" key="1">
    <source>
        <dbReference type="EMBL" id="EAR27673.1"/>
    </source>
</evidence>
<keyword evidence="2" id="KW-1185">Reference proteome</keyword>
<dbReference type="STRING" id="87626.PTD2_17665"/>
<evidence type="ECO:0008006" key="3">
    <source>
        <dbReference type="Google" id="ProtNLM"/>
    </source>
</evidence>
<name>A4CBD6_9GAMM</name>
<proteinExistence type="predicted"/>
<dbReference type="Pfam" id="PF20043">
    <property type="entry name" value="DUF6445"/>
    <property type="match status" value="1"/>
</dbReference>
<dbReference type="Proteomes" id="UP000006201">
    <property type="component" value="Unassembled WGS sequence"/>
</dbReference>
<evidence type="ECO:0000313" key="2">
    <source>
        <dbReference type="Proteomes" id="UP000006201"/>
    </source>
</evidence>
<dbReference type="InterPro" id="IPR045617">
    <property type="entry name" value="DUF6445"/>
</dbReference>
<gene>
    <name evidence="1" type="ORF">PTD2_17665</name>
</gene>
<reference evidence="1 2" key="1">
    <citation type="submission" date="2006-02" db="EMBL/GenBank/DDBJ databases">
        <authorList>
            <person name="Moran M.A."/>
            <person name="Kjelleberg S."/>
            <person name="Egan S."/>
            <person name="Saunders N."/>
            <person name="Thomas T."/>
            <person name="Ferriera S."/>
            <person name="Johnson J."/>
            <person name="Kravitz S."/>
            <person name="Halpern A."/>
            <person name="Remington K."/>
            <person name="Beeson K."/>
            <person name="Tran B."/>
            <person name="Rogers Y.-H."/>
            <person name="Friedman R."/>
            <person name="Venter J.C."/>
        </authorList>
    </citation>
    <scope>NUCLEOTIDE SEQUENCE [LARGE SCALE GENOMIC DNA]</scope>
    <source>
        <strain evidence="1 2">D2</strain>
    </source>
</reference>
<dbReference type="HOGENOM" id="CLU_100937_0_0_6"/>
<dbReference type="AlphaFoldDB" id="A4CBD6"/>
<accession>A4CBD6</accession>
<protein>
    <recommendedName>
        <fullName evidence="3">Prolyl 4-hydroxylase alpha subunit Fe(2+) 2OG dioxygenase domain-containing protein</fullName>
    </recommendedName>
</protein>
<dbReference type="OrthoDB" id="4048724at2"/>
<sequence length="232" mass="26505">MFYLNNDFTVKKITIPSSNHILFIIDDFLKNPEVLVNFAKNTAYFNPPGADGTFYPGKRDKMPAPYKRALSELLHTLTTQGYSDKFLDVDVYRSEISITTLKENELSIYQKLPHVDCYENNEFATVHYLCSEQHGGTSFYKYKSTGETEINGDNAVIDMIKSLKEFENEHSGYLQGSTRLFEQVFTVKPKFNRIIIYSGNILHCADLKGEINQTSDLSLGRLTVASFFCIKK</sequence>
<dbReference type="EMBL" id="AAOH01000005">
    <property type="protein sequence ID" value="EAR27673.1"/>
    <property type="molecule type" value="Genomic_DNA"/>
</dbReference>
<dbReference type="RefSeq" id="WP_009839505.1">
    <property type="nucleotide sequence ID" value="NZ_CH959301.1"/>
</dbReference>
<comment type="caution">
    <text evidence="1">The sequence shown here is derived from an EMBL/GenBank/DDBJ whole genome shotgun (WGS) entry which is preliminary data.</text>
</comment>
<dbReference type="eggNOG" id="COG0665">
    <property type="taxonomic scope" value="Bacteria"/>
</dbReference>